<accession>A0A8K0WIZ2</accession>
<dbReference type="InterPro" id="IPR000073">
    <property type="entry name" value="AB_hydrolase_1"/>
</dbReference>
<comment type="similarity">
    <text evidence="1">Belongs to the peptidase S33 family.</text>
</comment>
<dbReference type="GO" id="GO:0008233">
    <property type="term" value="F:peptidase activity"/>
    <property type="evidence" value="ECO:0007669"/>
    <property type="project" value="InterPro"/>
</dbReference>
<dbReference type="EMBL" id="JAGPNK010000030">
    <property type="protein sequence ID" value="KAH7303665.1"/>
    <property type="molecule type" value="Genomic_DNA"/>
</dbReference>
<organism evidence="4 5">
    <name type="scientific">Stachybotrys elegans</name>
    <dbReference type="NCBI Taxonomy" id="80388"/>
    <lineage>
        <taxon>Eukaryota</taxon>
        <taxon>Fungi</taxon>
        <taxon>Dikarya</taxon>
        <taxon>Ascomycota</taxon>
        <taxon>Pezizomycotina</taxon>
        <taxon>Sordariomycetes</taxon>
        <taxon>Hypocreomycetidae</taxon>
        <taxon>Hypocreales</taxon>
        <taxon>Stachybotryaceae</taxon>
        <taxon>Stachybotrys</taxon>
    </lineage>
</organism>
<proteinExistence type="inferred from homology"/>
<keyword evidence="5" id="KW-1185">Reference proteome</keyword>
<dbReference type="InterPro" id="IPR050266">
    <property type="entry name" value="AB_hydrolase_sf"/>
</dbReference>
<dbReference type="PRINTS" id="PR00793">
    <property type="entry name" value="PROAMNOPTASE"/>
</dbReference>
<feature type="domain" description="AB hydrolase-1" evidence="3">
    <location>
        <begin position="39"/>
        <end position="294"/>
    </location>
</feature>
<reference evidence="4" key="1">
    <citation type="journal article" date="2021" name="Nat. Commun.">
        <title>Genetic determinants of endophytism in the Arabidopsis root mycobiome.</title>
        <authorList>
            <person name="Mesny F."/>
            <person name="Miyauchi S."/>
            <person name="Thiergart T."/>
            <person name="Pickel B."/>
            <person name="Atanasova L."/>
            <person name="Karlsson M."/>
            <person name="Huettel B."/>
            <person name="Barry K.W."/>
            <person name="Haridas S."/>
            <person name="Chen C."/>
            <person name="Bauer D."/>
            <person name="Andreopoulos W."/>
            <person name="Pangilinan J."/>
            <person name="LaButti K."/>
            <person name="Riley R."/>
            <person name="Lipzen A."/>
            <person name="Clum A."/>
            <person name="Drula E."/>
            <person name="Henrissat B."/>
            <person name="Kohler A."/>
            <person name="Grigoriev I.V."/>
            <person name="Martin F.M."/>
            <person name="Hacquard S."/>
        </authorList>
    </citation>
    <scope>NUCLEOTIDE SEQUENCE</scope>
    <source>
        <strain evidence="4">MPI-CAGE-CH-0235</strain>
    </source>
</reference>
<dbReference type="GO" id="GO:0016020">
    <property type="term" value="C:membrane"/>
    <property type="evidence" value="ECO:0007669"/>
    <property type="project" value="TreeGrafter"/>
</dbReference>
<protein>
    <submittedName>
        <fullName evidence="4">Alpha/Beta hydrolase protein</fullName>
    </submittedName>
</protein>
<dbReference type="PANTHER" id="PTHR43798:SF33">
    <property type="entry name" value="HYDROLASE, PUTATIVE (AFU_ORTHOLOGUE AFUA_2G14860)-RELATED"/>
    <property type="match status" value="1"/>
</dbReference>
<evidence type="ECO:0000256" key="2">
    <source>
        <dbReference type="ARBA" id="ARBA00022801"/>
    </source>
</evidence>
<dbReference type="InterPro" id="IPR029058">
    <property type="entry name" value="AB_hydrolase_fold"/>
</dbReference>
<dbReference type="Gene3D" id="3.40.50.1820">
    <property type="entry name" value="alpha/beta hydrolase"/>
    <property type="match status" value="1"/>
</dbReference>
<dbReference type="NCBIfam" id="TIGR01250">
    <property type="entry name" value="pro_imino_pep_2"/>
    <property type="match status" value="1"/>
</dbReference>
<sequence>MSQYPTTEGEVRYKAPNTDKECKTWYKVVGDLKNSPNTPLIALHGGPGAGHEYLSSLIDLVERFGIPLVFYDQQGCGRSTHHRERLRDATFWTFGLFYGELDNLIDHLGIRERGFYLLGQSWGGMLAGSYASLRPTGLKKVVICGGPASFPLFIEGGKRLRAQLPPDIRDILEKGFQDGDLTNPEYERASQYFYKQFVCRLDPMPQPVKQAFANLEEDATAYHTMQGPSEIVVDGTLKDWDGSEASKNIVVETLLINGRYDEVSELCVEPWFRCIPKVKWVVFEQSSHMPHWEERERFMELVGTFLTKY</sequence>
<dbReference type="GO" id="GO:0006508">
    <property type="term" value="P:proteolysis"/>
    <property type="evidence" value="ECO:0007669"/>
    <property type="project" value="InterPro"/>
</dbReference>
<evidence type="ECO:0000313" key="4">
    <source>
        <dbReference type="EMBL" id="KAH7303665.1"/>
    </source>
</evidence>
<dbReference type="Proteomes" id="UP000813444">
    <property type="component" value="Unassembled WGS sequence"/>
</dbReference>
<dbReference type="AlphaFoldDB" id="A0A8K0WIZ2"/>
<comment type="caution">
    <text evidence="4">The sequence shown here is derived from an EMBL/GenBank/DDBJ whole genome shotgun (WGS) entry which is preliminary data.</text>
</comment>
<evidence type="ECO:0000256" key="1">
    <source>
        <dbReference type="ARBA" id="ARBA00010088"/>
    </source>
</evidence>
<dbReference type="SUPFAM" id="SSF53474">
    <property type="entry name" value="alpha/beta-Hydrolases"/>
    <property type="match status" value="1"/>
</dbReference>
<dbReference type="Pfam" id="PF00561">
    <property type="entry name" value="Abhydrolase_1"/>
    <property type="match status" value="1"/>
</dbReference>
<evidence type="ECO:0000259" key="3">
    <source>
        <dbReference type="Pfam" id="PF00561"/>
    </source>
</evidence>
<keyword evidence="2 4" id="KW-0378">Hydrolase</keyword>
<dbReference type="PIRSF" id="PIRSF005539">
    <property type="entry name" value="Pept_S33_TRI_F1"/>
    <property type="match status" value="1"/>
</dbReference>
<dbReference type="InterPro" id="IPR005945">
    <property type="entry name" value="Pro_imino_pep"/>
</dbReference>
<gene>
    <name evidence="4" type="ORF">B0I35DRAFT_383715</name>
</gene>
<dbReference type="OrthoDB" id="190201at2759"/>
<evidence type="ECO:0000313" key="5">
    <source>
        <dbReference type="Proteomes" id="UP000813444"/>
    </source>
</evidence>
<name>A0A8K0WIZ2_9HYPO</name>
<dbReference type="PANTHER" id="PTHR43798">
    <property type="entry name" value="MONOACYLGLYCEROL LIPASE"/>
    <property type="match status" value="1"/>
</dbReference>
<dbReference type="InterPro" id="IPR002410">
    <property type="entry name" value="Peptidase_S33"/>
</dbReference>